<comment type="function">
    <text evidence="5">Acetylates the N-terminal alanine of ribosomal protein bS18.</text>
</comment>
<dbReference type="PANTHER" id="PTHR43420:SF44">
    <property type="entry name" value="ACETYLTRANSFERASE YPEA"/>
    <property type="match status" value="1"/>
</dbReference>
<dbReference type="EC" id="2.3.1.266" evidence="5"/>
<dbReference type="Pfam" id="PF00583">
    <property type="entry name" value="Acetyltransf_1"/>
    <property type="match status" value="1"/>
</dbReference>
<sequence length="150" mass="17296">MQINFRKMTPEDASAVEVVEKSCFDMPWSRQSFWQEASNDKAYYLLALDGERVIGYVGVWILFDEAQITNVAITPEYQNKGIGRLMMKEIIKISQERKANAMTLEVRPSNKGAIHLYESLGFKSVGRRRGYYEDGEDAEIMWITDLTNIK</sequence>
<comment type="similarity">
    <text evidence="1 5">Belongs to the acetyltransferase family. RimI subfamily.</text>
</comment>
<dbReference type="CDD" id="cd04301">
    <property type="entry name" value="NAT_SF"/>
    <property type="match status" value="1"/>
</dbReference>
<evidence type="ECO:0000259" key="6">
    <source>
        <dbReference type="PROSITE" id="PS51186"/>
    </source>
</evidence>
<evidence type="ECO:0000313" key="8">
    <source>
        <dbReference type="Proteomes" id="UP000255234"/>
    </source>
</evidence>
<dbReference type="GO" id="GO:0008999">
    <property type="term" value="F:protein-N-terminal-alanine acetyltransferase activity"/>
    <property type="evidence" value="ECO:0007669"/>
    <property type="project" value="UniProtKB-EC"/>
</dbReference>
<gene>
    <name evidence="7" type="primary">yncA</name>
    <name evidence="7" type="ORF">NCTC10571_02231</name>
</gene>
<dbReference type="AlphaFoldDB" id="A0A378NUM4"/>
<feature type="domain" description="N-acetyltransferase" evidence="6">
    <location>
        <begin position="3"/>
        <end position="146"/>
    </location>
</feature>
<dbReference type="InterPro" id="IPR050680">
    <property type="entry name" value="YpeA/RimI_acetyltransf"/>
</dbReference>
<dbReference type="InterPro" id="IPR006464">
    <property type="entry name" value="AcTrfase_RimI/Ard1"/>
</dbReference>
<dbReference type="Gene3D" id="3.40.630.30">
    <property type="match status" value="1"/>
</dbReference>
<dbReference type="RefSeq" id="WP_008539654.1">
    <property type="nucleotide sequence ID" value="NZ_UGPP01000001.1"/>
</dbReference>
<evidence type="ECO:0000256" key="4">
    <source>
        <dbReference type="ARBA" id="ARBA00023315"/>
    </source>
</evidence>
<dbReference type="SUPFAM" id="SSF55729">
    <property type="entry name" value="Acyl-CoA N-acyltransferases (Nat)"/>
    <property type="match status" value="1"/>
</dbReference>
<dbReference type="EMBL" id="UGPP01000001">
    <property type="protein sequence ID" value="STY72041.1"/>
    <property type="molecule type" value="Genomic_DNA"/>
</dbReference>
<dbReference type="NCBIfam" id="TIGR01575">
    <property type="entry name" value="rimI"/>
    <property type="match status" value="1"/>
</dbReference>
<evidence type="ECO:0000256" key="1">
    <source>
        <dbReference type="ARBA" id="ARBA00005395"/>
    </source>
</evidence>
<comment type="catalytic activity">
    <reaction evidence="5">
        <text>N-terminal L-alanyl-[ribosomal protein bS18] + acetyl-CoA = N-terminal N(alpha)-acetyl-L-alanyl-[ribosomal protein bS18] + CoA + H(+)</text>
        <dbReference type="Rhea" id="RHEA:43756"/>
        <dbReference type="Rhea" id="RHEA-COMP:10676"/>
        <dbReference type="Rhea" id="RHEA-COMP:10677"/>
        <dbReference type="ChEBI" id="CHEBI:15378"/>
        <dbReference type="ChEBI" id="CHEBI:57287"/>
        <dbReference type="ChEBI" id="CHEBI:57288"/>
        <dbReference type="ChEBI" id="CHEBI:64718"/>
        <dbReference type="ChEBI" id="CHEBI:83683"/>
        <dbReference type="EC" id="2.3.1.266"/>
    </reaction>
</comment>
<name>A0A378NUM4_9FIRM</name>
<proteinExistence type="inferred from homology"/>
<organism evidence="7 8">
    <name type="scientific">Megamonas hypermegale</name>
    <dbReference type="NCBI Taxonomy" id="158847"/>
    <lineage>
        <taxon>Bacteria</taxon>
        <taxon>Bacillati</taxon>
        <taxon>Bacillota</taxon>
        <taxon>Negativicutes</taxon>
        <taxon>Selenomonadales</taxon>
        <taxon>Selenomonadaceae</taxon>
        <taxon>Megamonas</taxon>
    </lineage>
</organism>
<keyword evidence="3 7" id="KW-0808">Transferase</keyword>
<dbReference type="InterPro" id="IPR000182">
    <property type="entry name" value="GNAT_dom"/>
</dbReference>
<dbReference type="STRING" id="1122216.GCA_000423385_00732"/>
<dbReference type="Proteomes" id="UP000255234">
    <property type="component" value="Unassembled WGS sequence"/>
</dbReference>
<evidence type="ECO:0000256" key="5">
    <source>
        <dbReference type="RuleBase" id="RU363094"/>
    </source>
</evidence>
<comment type="subcellular location">
    <subcellularLocation>
        <location evidence="5">Cytoplasm</location>
    </subcellularLocation>
</comment>
<dbReference type="GO" id="GO:0005737">
    <property type="term" value="C:cytoplasm"/>
    <property type="evidence" value="ECO:0007669"/>
    <property type="project" value="UniProtKB-SubCell"/>
</dbReference>
<evidence type="ECO:0000313" key="7">
    <source>
        <dbReference type="EMBL" id="STY72041.1"/>
    </source>
</evidence>
<protein>
    <recommendedName>
        <fullName evidence="5">[Ribosomal protein bS18]-alanine N-acetyltransferase</fullName>
        <ecNumber evidence="5">2.3.1.266</ecNumber>
    </recommendedName>
</protein>
<keyword evidence="2 5" id="KW-0963">Cytoplasm</keyword>
<dbReference type="PROSITE" id="PS51186">
    <property type="entry name" value="GNAT"/>
    <property type="match status" value="1"/>
</dbReference>
<dbReference type="PANTHER" id="PTHR43420">
    <property type="entry name" value="ACETYLTRANSFERASE"/>
    <property type="match status" value="1"/>
</dbReference>
<accession>A0A378NUM4</accession>
<dbReference type="InterPro" id="IPR016181">
    <property type="entry name" value="Acyl_CoA_acyltransferase"/>
</dbReference>
<reference evidence="7 8" key="1">
    <citation type="submission" date="2018-06" db="EMBL/GenBank/DDBJ databases">
        <authorList>
            <consortium name="Pathogen Informatics"/>
            <person name="Doyle S."/>
        </authorList>
    </citation>
    <scope>NUCLEOTIDE SEQUENCE [LARGE SCALE GENOMIC DNA]</scope>
    <source>
        <strain evidence="7 8">NCTC10571</strain>
    </source>
</reference>
<evidence type="ECO:0000256" key="3">
    <source>
        <dbReference type="ARBA" id="ARBA00022679"/>
    </source>
</evidence>
<evidence type="ECO:0000256" key="2">
    <source>
        <dbReference type="ARBA" id="ARBA00022490"/>
    </source>
</evidence>
<keyword evidence="4 7" id="KW-0012">Acyltransferase</keyword>
<dbReference type="GeneID" id="62779562"/>